<evidence type="ECO:0000259" key="1">
    <source>
        <dbReference type="Pfam" id="PF03551"/>
    </source>
</evidence>
<evidence type="ECO:0000313" key="3">
    <source>
        <dbReference type="EMBL" id="QOY34641.1"/>
    </source>
</evidence>
<dbReference type="EMBL" id="LQXD01000171">
    <property type="protein sequence ID" value="OIJ07502.1"/>
    <property type="molecule type" value="Genomic_DNA"/>
</dbReference>
<dbReference type="EMBL" id="CP063356">
    <property type="protein sequence ID" value="QOY34641.1"/>
    <property type="molecule type" value="Genomic_DNA"/>
</dbReference>
<dbReference type="InterPro" id="IPR036390">
    <property type="entry name" value="WH_DNA-bd_sf"/>
</dbReference>
<dbReference type="Proteomes" id="UP000180175">
    <property type="component" value="Chromosome"/>
</dbReference>
<accession>A0A1S2L4V2</accession>
<reference evidence="2 4" key="1">
    <citation type="submission" date="2016-10" db="EMBL/GenBank/DDBJ databases">
        <title>Draft genome sequences of four alkaliphilic bacteria belonging to the Anaerobacillus genus.</title>
        <authorList>
            <person name="Bassil N.M."/>
            <person name="Lloyd J.R."/>
        </authorList>
    </citation>
    <scope>NUCLEOTIDE SEQUENCE [LARGE SCALE GENOMIC DNA]</scope>
    <source>
        <strain evidence="2 4">NB2006</strain>
    </source>
</reference>
<dbReference type="AlphaFoldDB" id="A0A1S2L4V2"/>
<dbReference type="Pfam" id="PF03551">
    <property type="entry name" value="PadR"/>
    <property type="match status" value="1"/>
</dbReference>
<dbReference type="SUPFAM" id="SSF46785">
    <property type="entry name" value="Winged helix' DNA-binding domain"/>
    <property type="match status" value="1"/>
</dbReference>
<keyword evidence="4" id="KW-1185">Reference proteome</keyword>
<gene>
    <name evidence="3" type="ORF">AWH56_018195</name>
    <name evidence="2" type="ORF">AWH56_20435</name>
</gene>
<dbReference type="PANTHER" id="PTHR33169">
    <property type="entry name" value="PADR-FAMILY TRANSCRIPTIONAL REGULATOR"/>
    <property type="match status" value="1"/>
</dbReference>
<organism evidence="2 4">
    <name type="scientific">Anaerobacillus isosaccharinicus</name>
    <dbReference type="NCBI Taxonomy" id="1532552"/>
    <lineage>
        <taxon>Bacteria</taxon>
        <taxon>Bacillati</taxon>
        <taxon>Bacillota</taxon>
        <taxon>Bacilli</taxon>
        <taxon>Bacillales</taxon>
        <taxon>Bacillaceae</taxon>
        <taxon>Anaerobacillus</taxon>
    </lineage>
</organism>
<evidence type="ECO:0000313" key="4">
    <source>
        <dbReference type="Proteomes" id="UP000180175"/>
    </source>
</evidence>
<dbReference type="InterPro" id="IPR036388">
    <property type="entry name" value="WH-like_DNA-bd_sf"/>
</dbReference>
<name>A0A1S2L4V2_9BACI</name>
<proteinExistence type="predicted"/>
<dbReference type="InterPro" id="IPR052509">
    <property type="entry name" value="Metal_resp_DNA-bind_regulator"/>
</dbReference>
<feature type="domain" description="Transcription regulator PadR N-terminal" evidence="1">
    <location>
        <begin position="16"/>
        <end position="91"/>
    </location>
</feature>
<reference evidence="3 4" key="3">
    <citation type="journal article" date="2019" name="Int. J. Syst. Evol. Microbiol.">
        <title>Anaerobacillus isosaccharinicus sp. nov., an alkaliphilic bacterium which degrades isosaccharinic acid.</title>
        <authorList>
            <person name="Bassil N.M."/>
            <person name="Lloyd J.R."/>
        </authorList>
    </citation>
    <scope>NUCLEOTIDE SEQUENCE [LARGE SCALE GENOMIC DNA]</scope>
    <source>
        <strain evidence="3 4">NB2006</strain>
    </source>
</reference>
<evidence type="ECO:0000313" key="2">
    <source>
        <dbReference type="EMBL" id="OIJ07502.1"/>
    </source>
</evidence>
<dbReference type="PANTHER" id="PTHR33169:SF14">
    <property type="entry name" value="TRANSCRIPTIONAL REGULATOR RV3488"/>
    <property type="match status" value="1"/>
</dbReference>
<sequence length="115" mass="13316">MEIEKESLKGYIDSILLSLVENKPMYGYSLSKEITELTGGLFEIKEATLYLSLKRLEKNGFVYSYWDDSSGAGGRRKYYSITPVGSERLEKQKKEWVVFKEIIDRFLGRDISNDI</sequence>
<dbReference type="Gene3D" id="1.10.10.10">
    <property type="entry name" value="Winged helix-like DNA-binding domain superfamily/Winged helix DNA-binding domain"/>
    <property type="match status" value="1"/>
</dbReference>
<dbReference type="OrthoDB" id="9808017at2"/>
<reference evidence="3 4" key="2">
    <citation type="journal article" date="2017" name="Genome Announc.">
        <title>Draft Genome Sequences of Four Alkaliphilic Bacteria Belonging to the Anaerobacillus Genus.</title>
        <authorList>
            <person name="Bassil N.M."/>
            <person name="Lloyd J.R."/>
        </authorList>
    </citation>
    <scope>NUCLEOTIDE SEQUENCE [LARGE SCALE GENOMIC DNA]</scope>
    <source>
        <strain evidence="3 4">NB2006</strain>
    </source>
</reference>
<dbReference type="InterPro" id="IPR005149">
    <property type="entry name" value="Tscrpt_reg_PadR_N"/>
</dbReference>
<reference evidence="3" key="4">
    <citation type="submission" date="2020-10" db="EMBL/GenBank/DDBJ databases">
        <authorList>
            <person name="Bassil N.M."/>
            <person name="Lloyd J.R."/>
        </authorList>
    </citation>
    <scope>NUCLEOTIDE SEQUENCE</scope>
    <source>
        <strain evidence="3">NB2006</strain>
    </source>
</reference>
<dbReference type="KEGG" id="aia:AWH56_018195"/>
<dbReference type="RefSeq" id="WP_071318812.1">
    <property type="nucleotide sequence ID" value="NZ_CP063356.2"/>
</dbReference>
<protein>
    <submittedName>
        <fullName evidence="2">PadR family transcriptional regulator</fullName>
    </submittedName>
</protein>